<evidence type="ECO:0000313" key="3">
    <source>
        <dbReference type="Proteomes" id="UP001485459"/>
    </source>
</evidence>
<feature type="compositionally biased region" description="Basic and acidic residues" evidence="1">
    <location>
        <begin position="8"/>
        <end position="18"/>
    </location>
</feature>
<reference evidence="3" key="1">
    <citation type="submission" date="2024-03" db="EMBL/GenBank/DDBJ databases">
        <title>Chitinophaga horti sp. nov., isolated from garden soil.</title>
        <authorList>
            <person name="Lee D.S."/>
            <person name="Han D.M."/>
            <person name="Baek J.H."/>
            <person name="Choi D.G."/>
            <person name="Jeon J.H."/>
            <person name="Jeon C.O."/>
        </authorList>
    </citation>
    <scope>NUCLEOTIDE SEQUENCE [LARGE SCALE GENOMIC DNA]</scope>
    <source>
        <strain evidence="3">GPA1</strain>
    </source>
</reference>
<accession>A0ABZ2YLD9</accession>
<sequence>MNTNNQQDEMKMVYKEEEPAPTPAPPPQPQQLHDDQAEEQKRKQLERVAKLRSISFNVKNMDNNQEIENIPAYLRRNIDLDNGAGSAEHFYSSYTIGQNGESQAEINTINTFLDGKKPD</sequence>
<feature type="region of interest" description="Disordered" evidence="1">
    <location>
        <begin position="1"/>
        <end position="43"/>
    </location>
</feature>
<evidence type="ECO:0000313" key="2">
    <source>
        <dbReference type="EMBL" id="WZN39716.1"/>
    </source>
</evidence>
<dbReference type="Proteomes" id="UP001485459">
    <property type="component" value="Chromosome"/>
</dbReference>
<dbReference type="RefSeq" id="WP_341834689.1">
    <property type="nucleotide sequence ID" value="NZ_CP149822.1"/>
</dbReference>
<name>A0ABZ2YLD9_9BACT</name>
<organism evidence="2 3">
    <name type="scientific">Chitinophaga pollutisoli</name>
    <dbReference type="NCBI Taxonomy" id="3133966"/>
    <lineage>
        <taxon>Bacteria</taxon>
        <taxon>Pseudomonadati</taxon>
        <taxon>Bacteroidota</taxon>
        <taxon>Chitinophagia</taxon>
        <taxon>Chitinophagales</taxon>
        <taxon>Chitinophagaceae</taxon>
        <taxon>Chitinophaga</taxon>
    </lineage>
</organism>
<proteinExistence type="predicted"/>
<gene>
    <name evidence="2" type="ORF">WJU16_17185</name>
</gene>
<feature type="compositionally biased region" description="Pro residues" evidence="1">
    <location>
        <begin position="20"/>
        <end position="29"/>
    </location>
</feature>
<dbReference type="EMBL" id="CP149822">
    <property type="protein sequence ID" value="WZN39716.1"/>
    <property type="molecule type" value="Genomic_DNA"/>
</dbReference>
<feature type="compositionally biased region" description="Basic and acidic residues" evidence="1">
    <location>
        <begin position="32"/>
        <end position="43"/>
    </location>
</feature>
<keyword evidence="3" id="KW-1185">Reference proteome</keyword>
<evidence type="ECO:0000256" key="1">
    <source>
        <dbReference type="SAM" id="MobiDB-lite"/>
    </source>
</evidence>
<protein>
    <submittedName>
        <fullName evidence="2">Uncharacterized protein</fullName>
    </submittedName>
</protein>